<gene>
    <name evidence="6" type="ORF">C450_08037</name>
</gene>
<dbReference type="InterPro" id="IPR005471">
    <property type="entry name" value="Tscrpt_reg_IclR_N"/>
</dbReference>
<dbReference type="InterPro" id="IPR001845">
    <property type="entry name" value="HTH_ArsR_DNA-bd_dom"/>
</dbReference>
<dbReference type="InterPro" id="IPR029016">
    <property type="entry name" value="GAF-like_dom_sf"/>
</dbReference>
<evidence type="ECO:0000256" key="3">
    <source>
        <dbReference type="ARBA" id="ARBA00023163"/>
    </source>
</evidence>
<dbReference type="InterPro" id="IPR014757">
    <property type="entry name" value="Tscrpt_reg_IclR_C"/>
</dbReference>
<dbReference type="GO" id="GO:0003700">
    <property type="term" value="F:DNA-binding transcription factor activity"/>
    <property type="evidence" value="ECO:0007669"/>
    <property type="project" value="InterPro"/>
</dbReference>
<proteinExistence type="predicted"/>
<accession>M0N6R4</accession>
<dbReference type="SUPFAM" id="SSF55781">
    <property type="entry name" value="GAF domain-like"/>
    <property type="match status" value="1"/>
</dbReference>
<evidence type="ECO:0000256" key="2">
    <source>
        <dbReference type="ARBA" id="ARBA00023125"/>
    </source>
</evidence>
<dbReference type="PATRIC" id="fig|1227456.3.peg.1615"/>
<dbReference type="InterPro" id="IPR050707">
    <property type="entry name" value="HTH_MetabolicPath_Reg"/>
</dbReference>
<dbReference type="SUPFAM" id="SSF46785">
    <property type="entry name" value="Winged helix' DNA-binding domain"/>
    <property type="match status" value="1"/>
</dbReference>
<dbReference type="SMART" id="SM00418">
    <property type="entry name" value="HTH_ARSR"/>
    <property type="match status" value="1"/>
</dbReference>
<dbReference type="RefSeq" id="WP_005042328.1">
    <property type="nucleotide sequence ID" value="NZ_AOME01000051.1"/>
</dbReference>
<evidence type="ECO:0000259" key="4">
    <source>
        <dbReference type="PROSITE" id="PS51077"/>
    </source>
</evidence>
<dbReference type="EMBL" id="AOME01000051">
    <property type="protein sequence ID" value="EMA53248.1"/>
    <property type="molecule type" value="Genomic_DNA"/>
</dbReference>
<dbReference type="Proteomes" id="UP000011625">
    <property type="component" value="Unassembled WGS sequence"/>
</dbReference>
<evidence type="ECO:0000313" key="7">
    <source>
        <dbReference type="Proteomes" id="UP000011625"/>
    </source>
</evidence>
<feature type="domain" description="IclR-ED" evidence="5">
    <location>
        <begin position="72"/>
        <end position="256"/>
    </location>
</feature>
<dbReference type="SMART" id="SM00346">
    <property type="entry name" value="HTH_ICLR"/>
    <property type="match status" value="1"/>
</dbReference>
<dbReference type="GO" id="GO:0045892">
    <property type="term" value="P:negative regulation of DNA-templated transcription"/>
    <property type="evidence" value="ECO:0007669"/>
    <property type="project" value="TreeGrafter"/>
</dbReference>
<dbReference type="Gene3D" id="1.10.10.10">
    <property type="entry name" value="Winged helix-like DNA-binding domain superfamily/Winged helix DNA-binding domain"/>
    <property type="match status" value="1"/>
</dbReference>
<reference evidence="6 7" key="1">
    <citation type="journal article" date="2014" name="PLoS Genet.">
        <title>Phylogenetically driven sequencing of extremely halophilic archaea reveals strategies for static and dynamic osmo-response.</title>
        <authorList>
            <person name="Becker E.A."/>
            <person name="Seitzer P.M."/>
            <person name="Tritt A."/>
            <person name="Larsen D."/>
            <person name="Krusor M."/>
            <person name="Yao A.I."/>
            <person name="Wu D."/>
            <person name="Madern D."/>
            <person name="Eisen J.A."/>
            <person name="Darling A.E."/>
            <person name="Facciotti M.T."/>
        </authorList>
    </citation>
    <scope>NUCLEOTIDE SEQUENCE [LARGE SCALE GENOMIC DNA]</scope>
    <source>
        <strain evidence="6 7">DSM 8989</strain>
    </source>
</reference>
<dbReference type="STRING" id="1227456.C450_08037"/>
<feature type="domain" description="HTH iclR-type" evidence="4">
    <location>
        <begin position="12"/>
        <end position="71"/>
    </location>
</feature>
<evidence type="ECO:0000313" key="6">
    <source>
        <dbReference type="EMBL" id="EMA53248.1"/>
    </source>
</evidence>
<dbReference type="Pfam" id="PF09339">
    <property type="entry name" value="HTH_IclR"/>
    <property type="match status" value="1"/>
</dbReference>
<comment type="caution">
    <text evidence="6">The sequence shown here is derived from an EMBL/GenBank/DDBJ whole genome shotgun (WGS) entry which is preliminary data.</text>
</comment>
<protein>
    <submittedName>
        <fullName evidence="6">Transcriptional regulator, IclR family protein</fullName>
    </submittedName>
</protein>
<dbReference type="AlphaFoldDB" id="M0N6R4"/>
<evidence type="ECO:0000259" key="5">
    <source>
        <dbReference type="PROSITE" id="PS51078"/>
    </source>
</evidence>
<dbReference type="OrthoDB" id="14763at2157"/>
<keyword evidence="3" id="KW-0804">Transcription</keyword>
<dbReference type="Gene3D" id="3.30.450.40">
    <property type="match status" value="1"/>
</dbReference>
<keyword evidence="2" id="KW-0238">DNA-binding</keyword>
<dbReference type="PANTHER" id="PTHR30136">
    <property type="entry name" value="HELIX-TURN-HELIX TRANSCRIPTIONAL REGULATOR, ICLR FAMILY"/>
    <property type="match status" value="1"/>
</dbReference>
<dbReference type="PROSITE" id="PS51078">
    <property type="entry name" value="ICLR_ED"/>
    <property type="match status" value="1"/>
</dbReference>
<dbReference type="Pfam" id="PF01614">
    <property type="entry name" value="IclR_C"/>
    <property type="match status" value="1"/>
</dbReference>
<evidence type="ECO:0000256" key="1">
    <source>
        <dbReference type="ARBA" id="ARBA00023015"/>
    </source>
</evidence>
<dbReference type="InterPro" id="IPR036388">
    <property type="entry name" value="WH-like_DNA-bd_sf"/>
</dbReference>
<dbReference type="PANTHER" id="PTHR30136:SF35">
    <property type="entry name" value="HTH-TYPE TRANSCRIPTIONAL REGULATOR RV1719"/>
    <property type="match status" value="1"/>
</dbReference>
<organism evidence="6 7">
    <name type="scientific">Halococcus salifodinae DSM 8989</name>
    <dbReference type="NCBI Taxonomy" id="1227456"/>
    <lineage>
        <taxon>Archaea</taxon>
        <taxon>Methanobacteriati</taxon>
        <taxon>Methanobacteriota</taxon>
        <taxon>Stenosarchaea group</taxon>
        <taxon>Halobacteria</taxon>
        <taxon>Halobacteriales</taxon>
        <taxon>Halococcaceae</taxon>
        <taxon>Halococcus</taxon>
    </lineage>
</organism>
<keyword evidence="7" id="KW-1185">Reference proteome</keyword>
<dbReference type="PROSITE" id="PS51077">
    <property type="entry name" value="HTH_ICLR"/>
    <property type="match status" value="1"/>
</dbReference>
<name>M0N6R4_9EURY</name>
<sequence>MNDEPAVTKKRIGATETSFAIAELLRDQGGATITTLAEEVGRSKSTVHNHLQTLRESGYVVKDEGTYYLGLGFLDLGNAARQRWNLYEIAKPEMDELVSAVGERAQLMVEEQGRGVYIYQTKAEGGVQTDSHIGATVDLHATAVGKAYLAHLPADELVDLRERLDLDERTGRTLTDWDELERELETIRERGYAFNDEERLIGMRAVGAPVLGDDDEILAAVSVSGPTTRMADEWYREEVPEIVTQAARIIGIRATYS</sequence>
<dbReference type="GO" id="GO:0003677">
    <property type="term" value="F:DNA binding"/>
    <property type="evidence" value="ECO:0007669"/>
    <property type="project" value="UniProtKB-KW"/>
</dbReference>
<dbReference type="CDD" id="cd00090">
    <property type="entry name" value="HTH_ARSR"/>
    <property type="match status" value="1"/>
</dbReference>
<keyword evidence="1" id="KW-0805">Transcription regulation</keyword>
<dbReference type="InterPro" id="IPR036390">
    <property type="entry name" value="WH_DNA-bd_sf"/>
</dbReference>
<dbReference type="InterPro" id="IPR011991">
    <property type="entry name" value="ArsR-like_HTH"/>
</dbReference>